<reference evidence="1 2" key="1">
    <citation type="submission" date="2019-03" db="EMBL/GenBank/DDBJ databases">
        <title>Single cell metagenomics reveals metabolic interactions within the superorganism composed of flagellate Streblomastix strix and complex community of Bacteroidetes bacteria on its surface.</title>
        <authorList>
            <person name="Treitli S.C."/>
            <person name="Kolisko M."/>
            <person name="Husnik F."/>
            <person name="Keeling P."/>
            <person name="Hampl V."/>
        </authorList>
    </citation>
    <scope>NUCLEOTIDE SEQUENCE [LARGE SCALE GENOMIC DNA]</scope>
    <source>
        <strain evidence="1">ST1C</strain>
    </source>
</reference>
<evidence type="ECO:0000313" key="2">
    <source>
        <dbReference type="Proteomes" id="UP000324800"/>
    </source>
</evidence>
<evidence type="ECO:0000313" key="1">
    <source>
        <dbReference type="EMBL" id="KAA6394662.1"/>
    </source>
</evidence>
<sequence>MRSPNMTYAFEYSLCDSFDITLIDSENLESIHITKNTELVWLMKKKTKISGPKETDGEMNFIITIDSTSTGDIIVQNIEMREWNGGLIRSDGGKSILLQDSLLAGGGTIVHNTVGVLNIQSDEFIGDGLNVPIDPFIFATKGSVNIVSSTFKKGSFKGDRSGCI</sequence>
<accession>A0A5J4WJH1</accession>
<organism evidence="1 2">
    <name type="scientific">Streblomastix strix</name>
    <dbReference type="NCBI Taxonomy" id="222440"/>
    <lineage>
        <taxon>Eukaryota</taxon>
        <taxon>Metamonada</taxon>
        <taxon>Preaxostyla</taxon>
        <taxon>Oxymonadida</taxon>
        <taxon>Streblomastigidae</taxon>
        <taxon>Streblomastix</taxon>
    </lineage>
</organism>
<feature type="non-terminal residue" evidence="1">
    <location>
        <position position="164"/>
    </location>
</feature>
<name>A0A5J4WJH1_9EUKA</name>
<dbReference type="EMBL" id="SNRW01001885">
    <property type="protein sequence ID" value="KAA6394662.1"/>
    <property type="molecule type" value="Genomic_DNA"/>
</dbReference>
<dbReference type="AlphaFoldDB" id="A0A5J4WJH1"/>
<protein>
    <submittedName>
        <fullName evidence="1">Uncharacterized protein</fullName>
    </submittedName>
</protein>
<dbReference type="Proteomes" id="UP000324800">
    <property type="component" value="Unassembled WGS sequence"/>
</dbReference>
<comment type="caution">
    <text evidence="1">The sequence shown here is derived from an EMBL/GenBank/DDBJ whole genome shotgun (WGS) entry which is preliminary data.</text>
</comment>
<proteinExistence type="predicted"/>
<gene>
    <name evidence="1" type="ORF">EZS28_009806</name>
</gene>